<proteinExistence type="predicted"/>
<gene>
    <name evidence="1" type="ORF">MM415A01024_0013</name>
    <name evidence="2" type="ORF">MM415B02762_0009</name>
</gene>
<organism evidence="1">
    <name type="scientific">viral metagenome</name>
    <dbReference type="NCBI Taxonomy" id="1070528"/>
    <lineage>
        <taxon>unclassified sequences</taxon>
        <taxon>metagenomes</taxon>
        <taxon>organismal metagenomes</taxon>
    </lineage>
</organism>
<evidence type="ECO:0000313" key="1">
    <source>
        <dbReference type="EMBL" id="QJA78719.1"/>
    </source>
</evidence>
<name>A0A6M3KA57_9ZZZZ</name>
<evidence type="ECO:0000313" key="2">
    <source>
        <dbReference type="EMBL" id="QJA88455.1"/>
    </source>
</evidence>
<protein>
    <submittedName>
        <fullName evidence="1">Uncharacterized protein</fullName>
    </submittedName>
</protein>
<sequence length="63" mass="7400">MTDKDYSDKMQPRNRVKPKIPKFVRIGVEFVAGTHTWYPGSVINTEKYTDVIDVLEKHPEYMV</sequence>
<accession>A0A6M3KA57</accession>
<reference evidence="1" key="1">
    <citation type="submission" date="2020-03" db="EMBL/GenBank/DDBJ databases">
        <title>The deep terrestrial virosphere.</title>
        <authorList>
            <person name="Holmfeldt K."/>
            <person name="Nilsson E."/>
            <person name="Simone D."/>
            <person name="Lopez-Fernandez M."/>
            <person name="Wu X."/>
            <person name="de Brujin I."/>
            <person name="Lundin D."/>
            <person name="Andersson A."/>
            <person name="Bertilsson S."/>
            <person name="Dopson M."/>
        </authorList>
    </citation>
    <scope>NUCLEOTIDE SEQUENCE</scope>
    <source>
        <strain evidence="1">MM415A01024</strain>
        <strain evidence="2">MM415B02762</strain>
    </source>
</reference>
<dbReference type="EMBL" id="MT142350">
    <property type="protein sequence ID" value="QJA78719.1"/>
    <property type="molecule type" value="Genomic_DNA"/>
</dbReference>
<dbReference type="AlphaFoldDB" id="A0A6M3KA57"/>
<dbReference type="EMBL" id="MT142779">
    <property type="protein sequence ID" value="QJA88455.1"/>
    <property type="molecule type" value="Genomic_DNA"/>
</dbReference>